<dbReference type="EMBL" id="DVJN01000079">
    <property type="protein sequence ID" value="HIS92147.1"/>
    <property type="molecule type" value="Genomic_DNA"/>
</dbReference>
<gene>
    <name evidence="5" type="ORF">IAA84_03935</name>
</gene>
<dbReference type="AlphaFoldDB" id="A0A9D1FZC0"/>
<feature type="signal peptide" evidence="3">
    <location>
        <begin position="1"/>
        <end position="22"/>
    </location>
</feature>
<dbReference type="Pfam" id="PF04536">
    <property type="entry name" value="TPM_phosphatase"/>
    <property type="match status" value="1"/>
</dbReference>
<feature type="compositionally biased region" description="Gly residues" evidence="1">
    <location>
        <begin position="270"/>
        <end position="319"/>
    </location>
</feature>
<accession>A0A9D1FZC0</accession>
<reference evidence="5" key="1">
    <citation type="submission" date="2020-10" db="EMBL/GenBank/DDBJ databases">
        <authorList>
            <person name="Gilroy R."/>
        </authorList>
    </citation>
    <scope>NUCLEOTIDE SEQUENCE</scope>
    <source>
        <strain evidence="5">13766</strain>
    </source>
</reference>
<sequence length="319" mass="33767">MKKRWLALALALLTLVSAAALAEIAVPQPDSDLFYVYDGPNALSLETEAQIYYNNVNLYNACGAELVFVVVDDTDGYDLGAYSEAIFDAWELYDRDVLTVLSLSEENYWMLQGSSIERELTGSRMRALLDEYLEPDFAAGDYDAGVRKLFDALFAEVVDIYGADLALVDGMAAYEAGALAQSEPDAPGARASAPQRGFDWMGIAILILVVLVVISAVSVPRVRRRGYRRRGPVVIVPPPRPHWHIFGGPRPGPGPHPGPAPRPPRSPRMGGFGGRSGGSRPGGFGGRSGGGRSGGFGGRVGGGRSGGGGSRGGGVGRGR</sequence>
<dbReference type="PANTHER" id="PTHR30373">
    <property type="entry name" value="UPF0603 PROTEIN YGCG"/>
    <property type="match status" value="1"/>
</dbReference>
<feature type="chain" id="PRO_5039434706" evidence="3">
    <location>
        <begin position="23"/>
        <end position="319"/>
    </location>
</feature>
<keyword evidence="3" id="KW-0732">Signal</keyword>
<dbReference type="InterPro" id="IPR007621">
    <property type="entry name" value="TPM_dom"/>
</dbReference>
<evidence type="ECO:0000256" key="1">
    <source>
        <dbReference type="SAM" id="MobiDB-lite"/>
    </source>
</evidence>
<dbReference type="Proteomes" id="UP000824140">
    <property type="component" value="Unassembled WGS sequence"/>
</dbReference>
<feature type="compositionally biased region" description="Pro residues" evidence="1">
    <location>
        <begin position="250"/>
        <end position="266"/>
    </location>
</feature>
<dbReference type="Gene3D" id="3.10.310.50">
    <property type="match status" value="1"/>
</dbReference>
<evidence type="ECO:0000313" key="5">
    <source>
        <dbReference type="EMBL" id="HIS92147.1"/>
    </source>
</evidence>
<evidence type="ECO:0000313" key="6">
    <source>
        <dbReference type="Proteomes" id="UP000824140"/>
    </source>
</evidence>
<comment type="caution">
    <text evidence="5">The sequence shown here is derived from an EMBL/GenBank/DDBJ whole genome shotgun (WGS) entry which is preliminary data.</text>
</comment>
<proteinExistence type="predicted"/>
<evidence type="ECO:0000256" key="3">
    <source>
        <dbReference type="SAM" id="SignalP"/>
    </source>
</evidence>
<evidence type="ECO:0000259" key="4">
    <source>
        <dbReference type="Pfam" id="PF04536"/>
    </source>
</evidence>
<keyword evidence="2" id="KW-1133">Transmembrane helix</keyword>
<reference evidence="5" key="2">
    <citation type="journal article" date="2021" name="PeerJ">
        <title>Extensive microbial diversity within the chicken gut microbiome revealed by metagenomics and culture.</title>
        <authorList>
            <person name="Gilroy R."/>
            <person name="Ravi A."/>
            <person name="Getino M."/>
            <person name="Pursley I."/>
            <person name="Horton D.L."/>
            <person name="Alikhan N.F."/>
            <person name="Baker D."/>
            <person name="Gharbi K."/>
            <person name="Hall N."/>
            <person name="Watson M."/>
            <person name="Adriaenssens E.M."/>
            <person name="Foster-Nyarko E."/>
            <person name="Jarju S."/>
            <person name="Secka A."/>
            <person name="Antonio M."/>
            <person name="Oren A."/>
            <person name="Chaudhuri R.R."/>
            <person name="La Ragione R."/>
            <person name="Hildebrand F."/>
            <person name="Pallen M.J."/>
        </authorList>
    </citation>
    <scope>NUCLEOTIDE SEQUENCE</scope>
    <source>
        <strain evidence="5">13766</strain>
    </source>
</reference>
<dbReference type="PANTHER" id="PTHR30373:SF2">
    <property type="entry name" value="UPF0603 PROTEIN YGCG"/>
    <property type="match status" value="1"/>
</dbReference>
<feature type="transmembrane region" description="Helical" evidence="2">
    <location>
        <begin position="200"/>
        <end position="220"/>
    </location>
</feature>
<feature type="region of interest" description="Disordered" evidence="1">
    <location>
        <begin position="240"/>
        <end position="319"/>
    </location>
</feature>
<protein>
    <submittedName>
        <fullName evidence="5">TPM domain-containing protein</fullName>
    </submittedName>
</protein>
<evidence type="ECO:0000256" key="2">
    <source>
        <dbReference type="SAM" id="Phobius"/>
    </source>
</evidence>
<keyword evidence="2" id="KW-0472">Membrane</keyword>
<keyword evidence="2" id="KW-0812">Transmembrane</keyword>
<organism evidence="5 6">
    <name type="scientific">Candidatus Alectryocaccomicrobium excrementavium</name>
    <dbReference type="NCBI Taxonomy" id="2840668"/>
    <lineage>
        <taxon>Bacteria</taxon>
        <taxon>Bacillati</taxon>
        <taxon>Bacillota</taxon>
        <taxon>Clostridia</taxon>
        <taxon>Candidatus Alectryocaccomicrobium</taxon>
    </lineage>
</organism>
<feature type="domain" description="TPM" evidence="4">
    <location>
        <begin position="36"/>
        <end position="155"/>
    </location>
</feature>
<name>A0A9D1FZC0_9FIRM</name>